<dbReference type="PROSITE" id="PS51257">
    <property type="entry name" value="PROKAR_LIPOPROTEIN"/>
    <property type="match status" value="1"/>
</dbReference>
<dbReference type="RefSeq" id="WP_084393311.1">
    <property type="nucleotide sequence ID" value="NZ_BMKF01000002.1"/>
</dbReference>
<dbReference type="PANTHER" id="PTHR37952:SF2">
    <property type="entry name" value="PROTEIN CREA"/>
    <property type="match status" value="1"/>
</dbReference>
<organism evidence="2 3">
    <name type="scientific">Henriciella pelagia</name>
    <dbReference type="NCBI Taxonomy" id="1977912"/>
    <lineage>
        <taxon>Bacteria</taxon>
        <taxon>Pseudomonadati</taxon>
        <taxon>Pseudomonadota</taxon>
        <taxon>Alphaproteobacteria</taxon>
        <taxon>Hyphomonadales</taxon>
        <taxon>Hyphomonadaceae</taxon>
        <taxon>Henriciella</taxon>
    </lineage>
</organism>
<evidence type="ECO:0008006" key="4">
    <source>
        <dbReference type="Google" id="ProtNLM"/>
    </source>
</evidence>
<proteinExistence type="predicted"/>
<comment type="caution">
    <text evidence="2">The sequence shown here is derived from an EMBL/GenBank/DDBJ whole genome shotgun (WGS) entry which is preliminary data.</text>
</comment>
<dbReference type="EMBL" id="BMKF01000002">
    <property type="protein sequence ID" value="GGB78895.1"/>
    <property type="molecule type" value="Genomic_DNA"/>
</dbReference>
<sequence length="168" mass="18640">MTIGKFALALLGAAMIASACTGSDREAGEFKNDWLGNEIKIDRLADPKVQGITCHIAYFDRGVWDRIGKGNWFEDPSNSSISCLKTGPVVIGKIDLDRSGEEVWDRGRSLIFKQLAVRRIYDPNSDTMMYVSFSRKPVDGSAKMSLSTVSLYDGDVTWAGRERPDPRD</sequence>
<name>A0ABQ1JV11_9PROT</name>
<evidence type="ECO:0000313" key="3">
    <source>
        <dbReference type="Proteomes" id="UP000628854"/>
    </source>
</evidence>
<feature type="chain" id="PRO_5047480036" description="CREA protein" evidence="1">
    <location>
        <begin position="20"/>
        <end position="168"/>
    </location>
</feature>
<gene>
    <name evidence="2" type="primary">creA</name>
    <name evidence="2" type="ORF">GCM10011503_29680</name>
</gene>
<dbReference type="Pfam" id="PF05981">
    <property type="entry name" value="CreA"/>
    <property type="match status" value="1"/>
</dbReference>
<evidence type="ECO:0000313" key="2">
    <source>
        <dbReference type="EMBL" id="GGB78895.1"/>
    </source>
</evidence>
<feature type="signal peptide" evidence="1">
    <location>
        <begin position="1"/>
        <end position="19"/>
    </location>
</feature>
<accession>A0ABQ1JV11</accession>
<dbReference type="InterPro" id="IPR010292">
    <property type="entry name" value="Uncharacterised_CreA"/>
</dbReference>
<dbReference type="PANTHER" id="PTHR37952">
    <property type="match status" value="1"/>
</dbReference>
<keyword evidence="3" id="KW-1185">Reference proteome</keyword>
<protein>
    <recommendedName>
        <fullName evidence="4">CREA protein</fullName>
    </recommendedName>
</protein>
<reference evidence="3" key="1">
    <citation type="journal article" date="2019" name="Int. J. Syst. Evol. Microbiol.">
        <title>The Global Catalogue of Microorganisms (GCM) 10K type strain sequencing project: providing services to taxonomists for standard genome sequencing and annotation.</title>
        <authorList>
            <consortium name="The Broad Institute Genomics Platform"/>
            <consortium name="The Broad Institute Genome Sequencing Center for Infectious Disease"/>
            <person name="Wu L."/>
            <person name="Ma J."/>
        </authorList>
    </citation>
    <scope>NUCLEOTIDE SEQUENCE [LARGE SCALE GENOMIC DNA]</scope>
    <source>
        <strain evidence="3">CGMCC 1.15928</strain>
    </source>
</reference>
<dbReference type="Proteomes" id="UP000628854">
    <property type="component" value="Unassembled WGS sequence"/>
</dbReference>
<evidence type="ECO:0000256" key="1">
    <source>
        <dbReference type="SAM" id="SignalP"/>
    </source>
</evidence>
<keyword evidence="1" id="KW-0732">Signal</keyword>